<evidence type="ECO:0000256" key="2">
    <source>
        <dbReference type="SAM" id="SignalP"/>
    </source>
</evidence>
<keyword evidence="2" id="KW-0732">Signal</keyword>
<feature type="compositionally biased region" description="Polar residues" evidence="1">
    <location>
        <begin position="144"/>
        <end position="155"/>
    </location>
</feature>
<comment type="caution">
    <text evidence="3">The sequence shown here is derived from an EMBL/GenBank/DDBJ whole genome shotgun (WGS) entry which is preliminary data.</text>
</comment>
<proteinExistence type="predicted"/>
<evidence type="ECO:0000256" key="1">
    <source>
        <dbReference type="SAM" id="MobiDB-lite"/>
    </source>
</evidence>
<dbReference type="PROSITE" id="PS51257">
    <property type="entry name" value="PROKAR_LIPOPROTEIN"/>
    <property type="match status" value="1"/>
</dbReference>
<reference evidence="3 4" key="1">
    <citation type="journal article" date="2024" name="Microbiol. Resour. Announc.">
        <title>Genome annotations for the ascomycete fungi Trichoderma harzianum, Trichoderma aggressivum, and Purpureocillium lilacinum.</title>
        <authorList>
            <person name="Beijen E.P.W."/>
            <person name="Ohm R.A."/>
        </authorList>
    </citation>
    <scope>NUCLEOTIDE SEQUENCE [LARGE SCALE GENOMIC DNA]</scope>
    <source>
        <strain evidence="3 4">CBS 150709</strain>
    </source>
</reference>
<gene>
    <name evidence="3" type="ORF">Purlil1_1443</name>
</gene>
<feature type="compositionally biased region" description="Polar residues" evidence="1">
    <location>
        <begin position="44"/>
        <end position="57"/>
    </location>
</feature>
<sequence length="239" mass="25914">MARHCRPTCTDNRRQAVCLVTLLVACLLRIGAGSSMVPSRARTQHGNSLQPGLLTTGQSGGDTVETQTRDTAAPPLQTKTEARHELPQIRSASRPMRQTLTREPSGRPTARARQQPHLLRMCGPPAPSPRRVRETGRACMSGRLNGNPQENSSAGVSLRASVPAPRPPTSSPPASQCYPTLPRGVRQHQWRVLALHEAPAGWAFDRNANAGPERARRQGDNAGVEEKEGAFWGTRLPLV</sequence>
<keyword evidence="4" id="KW-1185">Reference proteome</keyword>
<protein>
    <recommendedName>
        <fullName evidence="5">Secreted protein</fullName>
    </recommendedName>
</protein>
<feature type="region of interest" description="Disordered" evidence="1">
    <location>
        <begin position="211"/>
        <end position="239"/>
    </location>
</feature>
<dbReference type="Proteomes" id="UP001287286">
    <property type="component" value="Unassembled WGS sequence"/>
</dbReference>
<feature type="region of interest" description="Disordered" evidence="1">
    <location>
        <begin position="38"/>
        <end position="180"/>
    </location>
</feature>
<evidence type="ECO:0000313" key="3">
    <source>
        <dbReference type="EMBL" id="KAK4093952.1"/>
    </source>
</evidence>
<evidence type="ECO:0008006" key="5">
    <source>
        <dbReference type="Google" id="ProtNLM"/>
    </source>
</evidence>
<dbReference type="EMBL" id="JAWRVI010000004">
    <property type="protein sequence ID" value="KAK4093952.1"/>
    <property type="molecule type" value="Genomic_DNA"/>
</dbReference>
<organism evidence="3 4">
    <name type="scientific">Purpureocillium lilacinum</name>
    <name type="common">Paecilomyces lilacinus</name>
    <dbReference type="NCBI Taxonomy" id="33203"/>
    <lineage>
        <taxon>Eukaryota</taxon>
        <taxon>Fungi</taxon>
        <taxon>Dikarya</taxon>
        <taxon>Ascomycota</taxon>
        <taxon>Pezizomycotina</taxon>
        <taxon>Sordariomycetes</taxon>
        <taxon>Hypocreomycetidae</taxon>
        <taxon>Hypocreales</taxon>
        <taxon>Ophiocordycipitaceae</taxon>
        <taxon>Purpureocillium</taxon>
    </lineage>
</organism>
<accession>A0ABR0CC27</accession>
<feature type="signal peptide" evidence="2">
    <location>
        <begin position="1"/>
        <end position="33"/>
    </location>
</feature>
<name>A0ABR0CC27_PURLI</name>
<feature type="compositionally biased region" description="Basic and acidic residues" evidence="1">
    <location>
        <begin position="213"/>
        <end position="229"/>
    </location>
</feature>
<evidence type="ECO:0000313" key="4">
    <source>
        <dbReference type="Proteomes" id="UP001287286"/>
    </source>
</evidence>
<feature type="chain" id="PRO_5046419413" description="Secreted protein" evidence="2">
    <location>
        <begin position="34"/>
        <end position="239"/>
    </location>
</feature>